<dbReference type="EMBL" id="LGLK01000057">
    <property type="protein sequence ID" value="KPC17070.1"/>
    <property type="molecule type" value="Genomic_DNA"/>
</dbReference>
<sequence length="442" mass="49838">MNTLSLAERRAFERRILALASDCRDVLNNFRQNLTQEESSPRFRRYKLVATQCLELFVELRNRYALCQDMLLHDESQEIPNFPRELCTSIIPFAMSLESEHFSDLSKWMSTTWFLAKPQKLVPHEVLNATKSLADNLMAYYGSALPEGYQSPKFYADGKFRDGYLHNHCFPDQVRTCIANIISESRNEPAVALNWIKKIHTCYVRDPLTGAHIKKCLGQELSVAPVDGLDDLRDYILGQVQPKGGECSLRCARMLTSILDSYPGYDLESDAFVMASNPQYVKRAFVPDFTKEILEHHMNQLSDSEAGNYQTGVRDARSMVRLFGILGLSTSDLCKIAMGAVAGFNHGTMLDMETEDAITQMRTVFKTINQFRQEPLSLEDDLGHAVLSAVVQSLPDSLVLELSQDNDIQRTQIYSITGNNVHLAGMKDLKKLDAVMASDLGI</sequence>
<organism evidence="1 3">
    <name type="scientific">Pseudomonas amygdali pv. lachrymans</name>
    <name type="common">Pseudomonas syringae pv. lachrymans</name>
    <dbReference type="NCBI Taxonomy" id="53707"/>
    <lineage>
        <taxon>Bacteria</taxon>
        <taxon>Pseudomonadati</taxon>
        <taxon>Pseudomonadota</taxon>
        <taxon>Gammaproteobacteria</taxon>
        <taxon>Pseudomonadales</taxon>
        <taxon>Pseudomonadaceae</taxon>
        <taxon>Pseudomonas</taxon>
        <taxon>Pseudomonas amygdali</taxon>
    </lineage>
</organism>
<evidence type="ECO:0000313" key="2">
    <source>
        <dbReference type="EMBL" id="KPC18029.1"/>
    </source>
</evidence>
<accession>A0ABR5KRA1</accession>
<gene>
    <name evidence="1" type="ORF">AC499_0272</name>
    <name evidence="2" type="ORF">AC499_1231</name>
</gene>
<evidence type="ECO:0000313" key="3">
    <source>
        <dbReference type="Proteomes" id="UP000037943"/>
    </source>
</evidence>
<proteinExistence type="predicted"/>
<evidence type="ECO:0000313" key="1">
    <source>
        <dbReference type="EMBL" id="KPC17070.1"/>
    </source>
</evidence>
<dbReference type="Proteomes" id="UP000037943">
    <property type="component" value="Unassembled WGS sequence"/>
</dbReference>
<name>A0ABR5KRA1_PSEAV</name>
<comment type="caution">
    <text evidence="1">The sequence shown here is derived from an EMBL/GenBank/DDBJ whole genome shotgun (WGS) entry which is preliminary data.</text>
</comment>
<reference evidence="1" key="1">
    <citation type="submission" date="2015-07" db="EMBL/GenBank/DDBJ databases">
        <authorList>
            <person name="O'Brien H.E."/>
            <person name="Thakur S."/>
            <person name="Gong Y."/>
            <person name="Wang P.W."/>
            <person name="Guttman D.S."/>
        </authorList>
    </citation>
    <scope>NUCLEOTIDE SEQUENCE</scope>
    <source>
        <strain evidence="1">107</strain>
    </source>
</reference>
<reference evidence="1 3" key="2">
    <citation type="submission" date="2015-10" db="EMBL/GenBank/DDBJ databases">
        <title>Comparative genomics and high-throughput reverse genetic screens identify a new phytobacterial MAMP and an Arabidopsis receptor required for immune elicitation.</title>
        <authorList>
            <person name="Mott G.A."/>
            <person name="Thakur S."/>
            <person name="Wang P.W."/>
            <person name="Desveaux D."/>
            <person name="Guttman D.S."/>
        </authorList>
    </citation>
    <scope>NUCLEOTIDE SEQUENCE [LARGE SCALE GENOMIC DNA]</scope>
    <source>
        <strain evidence="1 3">107</strain>
    </source>
</reference>
<keyword evidence="3" id="KW-1185">Reference proteome</keyword>
<dbReference type="RefSeq" id="WP_005742125.1">
    <property type="nucleotide sequence ID" value="NZ_LGLK01000057.1"/>
</dbReference>
<dbReference type="EMBL" id="LGLK01000057">
    <property type="protein sequence ID" value="KPC18029.1"/>
    <property type="molecule type" value="Genomic_DNA"/>
</dbReference>
<protein>
    <submittedName>
        <fullName evidence="1">Uncharacterized protein</fullName>
    </submittedName>
</protein>
<dbReference type="GeneID" id="39474499"/>